<dbReference type="PANTHER" id="PTHR13318:SF95">
    <property type="entry name" value="F-BOX PROTEIN YLR352W"/>
    <property type="match status" value="1"/>
</dbReference>
<organism evidence="3 5">
    <name type="scientific">Adineta steineri</name>
    <dbReference type="NCBI Taxonomy" id="433720"/>
    <lineage>
        <taxon>Eukaryota</taxon>
        <taxon>Metazoa</taxon>
        <taxon>Spiralia</taxon>
        <taxon>Gnathifera</taxon>
        <taxon>Rotifera</taxon>
        <taxon>Eurotatoria</taxon>
        <taxon>Bdelloidea</taxon>
        <taxon>Adinetida</taxon>
        <taxon>Adinetidae</taxon>
        <taxon>Adineta</taxon>
    </lineage>
</organism>
<sequence>MSSLFVDHLLLSFNNVKHRLETLSNLCHTYRNASPVGDDNLDESDRFNGPYRSDIEELEKSIEQISVLIENLQHEQNSTADCREFLNYPLCKNGWTLKDIEQLEEEQYLNLDILNQLSLHTINEDDTQFNEQEHNYVDTNSSLTCDTNNNLLNLPPELLLHICSFISPFELLTNLAPTCQYFANFILTRVYSHLDLSKIISVFDITHLLSYLSYLRSIKFIDWENDISILTWAIWFERIARTTSDLHTIRFHNVLISPILICLIIEYFPHCLQTIIFDSQQNKTYEKFDLVLALLADNKIQLKNITASYQLGITSFGIFELVSNLNTIVELNLLYIEAFDDETIKILCDKHNKHLEILRIDGTQLSDKALEYINYCRKIRSITIEVCTNMTGSNFSIFQNFCNLKELCLSKLTIIPLESFQLLFNRKHIFEHLIVLKLDECHSIDDNCIQAIITMCPHLIDLTCSWAYNLTDDSFNVIVKQCRYLRRLSLLGCHQIFGFILKDVPEKYFHTIEYLNFEQCNQIEDHIFFDPMFMQQVATSSNRNQNNGAGSSLTDLSILIHTQPPFINYEQYPDNYNQSSKQQEPSFYETAIEHQTTIETDITTHEQFVPDDELLQSLVAYADSFDLDSTVYSIQNSKTQPMTSTTSISTMQSVPRRRTQSSTTLLTSIMENNTPMSRHKSCDDLSITCSITSSSKPTTVIQRDEHVEKSNFTKFVASESHPQFYFSTPTNKDNRNNNINNNINNNNNNHHHHHYDKSYDDKQIEEATSTTGGSKIEWGFSSDTMNELNKPSSDVFSSYEATTNIGDINLHYLKDLEHVSTMAASMDFSQEPTATIPPRPVIIRKKSKDLLLKQQVDIQLLRPPTPPAPAPIIIREVRHRPHPSNKSITIHQKLEDTGQIHLSKTPSPIVLRERPPPPPKHDYSSKPTIVYRHIQTPSSSPPTVIVERLRSNMAAVIQKPAPILVEKWLPYPPEQKRKIIYECLSPPPVREKRHASERSKKIIVEYDDVNVIFDRDIKQRKDVKRVSPDRYVRRYGNSLYSNETLNHILSNKTCASQAKQQYSFFPHQHHYENYSPIFH</sequence>
<dbReference type="InterPro" id="IPR032675">
    <property type="entry name" value="LRR_dom_sf"/>
</dbReference>
<comment type="caution">
    <text evidence="3">The sequence shown here is derived from an EMBL/GenBank/DDBJ whole genome shotgun (WGS) entry which is preliminary data.</text>
</comment>
<dbReference type="OrthoDB" id="10257471at2759"/>
<reference evidence="3" key="1">
    <citation type="submission" date="2021-02" db="EMBL/GenBank/DDBJ databases">
        <authorList>
            <person name="Nowell W R."/>
        </authorList>
    </citation>
    <scope>NUCLEOTIDE SEQUENCE</scope>
</reference>
<evidence type="ECO:0000313" key="5">
    <source>
        <dbReference type="Proteomes" id="UP000663891"/>
    </source>
</evidence>
<dbReference type="Proteomes" id="UP000663881">
    <property type="component" value="Unassembled WGS sequence"/>
</dbReference>
<dbReference type="SUPFAM" id="SSF52047">
    <property type="entry name" value="RNI-like"/>
    <property type="match status" value="1"/>
</dbReference>
<feature type="domain" description="F-box" evidence="2">
    <location>
        <begin position="148"/>
        <end position="194"/>
    </location>
</feature>
<evidence type="ECO:0000256" key="1">
    <source>
        <dbReference type="SAM" id="MobiDB-lite"/>
    </source>
</evidence>
<dbReference type="InterPro" id="IPR036047">
    <property type="entry name" value="F-box-like_dom_sf"/>
</dbReference>
<name>A0A813QX81_9BILA</name>
<dbReference type="Proteomes" id="UP000663891">
    <property type="component" value="Unassembled WGS sequence"/>
</dbReference>
<gene>
    <name evidence="4" type="ORF">OKA104_LOCUS18280</name>
    <name evidence="3" type="ORF">VCS650_LOCUS2473</name>
</gene>
<feature type="region of interest" description="Disordered" evidence="1">
    <location>
        <begin position="641"/>
        <end position="661"/>
    </location>
</feature>
<protein>
    <recommendedName>
        <fullName evidence="2">F-box domain-containing protein</fullName>
    </recommendedName>
</protein>
<dbReference type="GO" id="GO:0031146">
    <property type="term" value="P:SCF-dependent proteasomal ubiquitin-dependent protein catabolic process"/>
    <property type="evidence" value="ECO:0007669"/>
    <property type="project" value="TreeGrafter"/>
</dbReference>
<dbReference type="AlphaFoldDB" id="A0A813QX81"/>
<evidence type="ECO:0000259" key="2">
    <source>
        <dbReference type="PROSITE" id="PS50181"/>
    </source>
</evidence>
<dbReference type="Gene3D" id="3.80.10.10">
    <property type="entry name" value="Ribonuclease Inhibitor"/>
    <property type="match status" value="2"/>
</dbReference>
<dbReference type="EMBL" id="CAJNON010000012">
    <property type="protein sequence ID" value="CAF0772840.1"/>
    <property type="molecule type" value="Genomic_DNA"/>
</dbReference>
<dbReference type="InterPro" id="IPR001810">
    <property type="entry name" value="F-box_dom"/>
</dbReference>
<dbReference type="PROSITE" id="PS50181">
    <property type="entry name" value="FBOX"/>
    <property type="match status" value="1"/>
</dbReference>
<dbReference type="GO" id="GO:0019005">
    <property type="term" value="C:SCF ubiquitin ligase complex"/>
    <property type="evidence" value="ECO:0007669"/>
    <property type="project" value="TreeGrafter"/>
</dbReference>
<feature type="compositionally biased region" description="Low complexity" evidence="1">
    <location>
        <begin position="641"/>
        <end position="653"/>
    </location>
</feature>
<evidence type="ECO:0000313" key="3">
    <source>
        <dbReference type="EMBL" id="CAF0772840.1"/>
    </source>
</evidence>
<dbReference type="PANTHER" id="PTHR13318">
    <property type="entry name" value="PARTNER OF PAIRED, ISOFORM B-RELATED"/>
    <property type="match status" value="1"/>
</dbReference>
<dbReference type="EMBL" id="CAJOAY010001126">
    <property type="protein sequence ID" value="CAF3797454.1"/>
    <property type="molecule type" value="Genomic_DNA"/>
</dbReference>
<evidence type="ECO:0000313" key="4">
    <source>
        <dbReference type="EMBL" id="CAF3797454.1"/>
    </source>
</evidence>
<proteinExistence type="predicted"/>
<accession>A0A813QX81</accession>
<dbReference type="SUPFAM" id="SSF81383">
    <property type="entry name" value="F-box domain"/>
    <property type="match status" value="1"/>
</dbReference>